<sequence length="347" mass="38735">MTPLKVAIYHAPSPASAGRKGGVEAAVHRLANSLAGRDDIDLTVYSSGTAPDDARYAHVSILNRSNKRQLTRLLLSPFLLNFQRFGNADVVHLNGDDWFLLRRPSATVRTMYGSALHEARTASTLKRRLMQTLVFRLEKIAIRLAKRTIAIGRETHDLYGTDMIIGMSVDRDTYLPAPKTDHPSVFFVGGWSERKRGEFMYDTFIDKVLPQVPDARLYMVTDVERPHPSVTFLKKLSDADLAHHLAKAWVFAYPSLYEGFGIAYIEAMACGTPIVTTPNAGAADVLDDGCYGSIVNDDRFGDEIVALLGDEERRAAMIEQGRIRAECYDERRIAEQNISVYRQAAQQ</sequence>
<dbReference type="Proteomes" id="UP000033203">
    <property type="component" value="Unassembled WGS sequence"/>
</dbReference>
<dbReference type="SUPFAM" id="SSF53756">
    <property type="entry name" value="UDP-Glycosyltransferase/glycogen phosphorylase"/>
    <property type="match status" value="1"/>
</dbReference>
<evidence type="ECO:0000313" key="2">
    <source>
        <dbReference type="EMBL" id="KIU28266.1"/>
    </source>
</evidence>
<dbReference type="GO" id="GO:0016757">
    <property type="term" value="F:glycosyltransferase activity"/>
    <property type="evidence" value="ECO:0007669"/>
    <property type="project" value="UniProtKB-ARBA"/>
</dbReference>
<evidence type="ECO:0000259" key="1">
    <source>
        <dbReference type="Pfam" id="PF13439"/>
    </source>
</evidence>
<dbReference type="CDD" id="cd03801">
    <property type="entry name" value="GT4_PimA-like"/>
    <property type="match status" value="1"/>
</dbReference>
<dbReference type="Gene3D" id="3.40.50.2000">
    <property type="entry name" value="Glycogen Phosphorylase B"/>
    <property type="match status" value="2"/>
</dbReference>
<dbReference type="AlphaFoldDB" id="A0A0D1ML86"/>
<dbReference type="PATRIC" id="fig|1549858.7.peg.657"/>
<dbReference type="Pfam" id="PF13439">
    <property type="entry name" value="Glyco_transf_4"/>
    <property type="match status" value="1"/>
</dbReference>
<dbReference type="EMBL" id="JXTP01000033">
    <property type="protein sequence ID" value="KIU28266.1"/>
    <property type="molecule type" value="Genomic_DNA"/>
</dbReference>
<protein>
    <recommendedName>
        <fullName evidence="1">Glycosyltransferase subfamily 4-like N-terminal domain-containing protein</fullName>
    </recommendedName>
</protein>
<dbReference type="InterPro" id="IPR028098">
    <property type="entry name" value="Glyco_trans_4-like_N"/>
</dbReference>
<gene>
    <name evidence="2" type="ORF">SR41_08705</name>
</gene>
<reference evidence="2 3" key="1">
    <citation type="submission" date="2015-01" db="EMBL/GenBank/DDBJ databases">
        <title>Genome of Sphingomonas taxi strain 30a.</title>
        <authorList>
            <person name="Eevers N."/>
            <person name="Van Hamme J."/>
            <person name="Bottos E."/>
            <person name="Weyens N."/>
            <person name="Vangronsveld J."/>
        </authorList>
    </citation>
    <scope>NUCLEOTIDE SEQUENCE [LARGE SCALE GENOMIC DNA]</scope>
    <source>
        <strain evidence="2 3">30a</strain>
    </source>
</reference>
<dbReference type="PANTHER" id="PTHR12526">
    <property type="entry name" value="GLYCOSYLTRANSFERASE"/>
    <property type="match status" value="1"/>
</dbReference>
<evidence type="ECO:0000313" key="3">
    <source>
        <dbReference type="Proteomes" id="UP000033203"/>
    </source>
</evidence>
<organism evidence="2 3">
    <name type="scientific">Sphingomonas melonis</name>
    <dbReference type="NCBI Taxonomy" id="152682"/>
    <lineage>
        <taxon>Bacteria</taxon>
        <taxon>Pseudomonadati</taxon>
        <taxon>Pseudomonadota</taxon>
        <taxon>Alphaproteobacteria</taxon>
        <taxon>Sphingomonadales</taxon>
        <taxon>Sphingomonadaceae</taxon>
        <taxon>Sphingomonas</taxon>
    </lineage>
</organism>
<accession>A0A0D1ML86</accession>
<proteinExistence type="predicted"/>
<feature type="domain" description="Glycosyltransferase subfamily 4-like N-terminal" evidence="1">
    <location>
        <begin position="21"/>
        <end position="157"/>
    </location>
</feature>
<comment type="caution">
    <text evidence="2">The sequence shown here is derived from an EMBL/GenBank/DDBJ whole genome shotgun (WGS) entry which is preliminary data.</text>
</comment>
<dbReference type="Pfam" id="PF13692">
    <property type="entry name" value="Glyco_trans_1_4"/>
    <property type="match status" value="1"/>
</dbReference>
<name>A0A0D1ML86_9SPHN</name>